<proteinExistence type="predicted"/>
<dbReference type="InterPro" id="IPR048279">
    <property type="entry name" value="MdtK-like"/>
</dbReference>
<dbReference type="InterPro" id="IPR050222">
    <property type="entry name" value="MATE_MdtK"/>
</dbReference>
<dbReference type="Pfam" id="PF01554">
    <property type="entry name" value="MatE"/>
    <property type="match status" value="2"/>
</dbReference>
<evidence type="ECO:0000256" key="3">
    <source>
        <dbReference type="ARBA" id="ARBA00022449"/>
    </source>
</evidence>
<protein>
    <recommendedName>
        <fullName evidence="9">Multidrug-efflux transporter</fullName>
    </recommendedName>
</protein>
<organism evidence="11 12">
    <name type="scientific">Labrys wisconsinensis</name>
    <dbReference type="NCBI Taxonomy" id="425677"/>
    <lineage>
        <taxon>Bacteria</taxon>
        <taxon>Pseudomonadati</taxon>
        <taxon>Pseudomonadota</taxon>
        <taxon>Alphaproteobacteria</taxon>
        <taxon>Hyphomicrobiales</taxon>
        <taxon>Xanthobacteraceae</taxon>
        <taxon>Labrys</taxon>
    </lineage>
</organism>
<feature type="transmembrane region" description="Helical" evidence="10">
    <location>
        <begin position="198"/>
        <end position="225"/>
    </location>
</feature>
<keyword evidence="6 10" id="KW-1133">Transmembrane helix</keyword>
<keyword evidence="4" id="KW-1003">Cell membrane</keyword>
<evidence type="ECO:0000256" key="7">
    <source>
        <dbReference type="ARBA" id="ARBA00023065"/>
    </source>
</evidence>
<evidence type="ECO:0000256" key="8">
    <source>
        <dbReference type="ARBA" id="ARBA00023136"/>
    </source>
</evidence>
<evidence type="ECO:0000256" key="10">
    <source>
        <dbReference type="SAM" id="Phobius"/>
    </source>
</evidence>
<feature type="transmembrane region" description="Helical" evidence="10">
    <location>
        <begin position="21"/>
        <end position="43"/>
    </location>
</feature>
<evidence type="ECO:0000256" key="6">
    <source>
        <dbReference type="ARBA" id="ARBA00022989"/>
    </source>
</evidence>
<dbReference type="EMBL" id="JAUSVX010000014">
    <property type="protein sequence ID" value="MDQ0472916.1"/>
    <property type="molecule type" value="Genomic_DNA"/>
</dbReference>
<evidence type="ECO:0000313" key="12">
    <source>
        <dbReference type="Proteomes" id="UP001242480"/>
    </source>
</evidence>
<gene>
    <name evidence="11" type="ORF">QO011_005949</name>
</gene>
<dbReference type="PIRSF" id="PIRSF006603">
    <property type="entry name" value="DinF"/>
    <property type="match status" value="1"/>
</dbReference>
<feature type="transmembrane region" description="Helical" evidence="10">
    <location>
        <begin position="432"/>
        <end position="450"/>
    </location>
</feature>
<feature type="transmembrane region" description="Helical" evidence="10">
    <location>
        <begin position="252"/>
        <end position="277"/>
    </location>
</feature>
<dbReference type="CDD" id="cd13131">
    <property type="entry name" value="MATE_NorM_like"/>
    <property type="match status" value="1"/>
</dbReference>
<feature type="transmembrane region" description="Helical" evidence="10">
    <location>
        <begin position="63"/>
        <end position="83"/>
    </location>
</feature>
<comment type="subcellular location">
    <subcellularLocation>
        <location evidence="1">Cell inner membrane</location>
        <topology evidence="1">Multi-pass membrane protein</topology>
    </subcellularLocation>
</comment>
<evidence type="ECO:0000313" key="11">
    <source>
        <dbReference type="EMBL" id="MDQ0472916.1"/>
    </source>
</evidence>
<feature type="transmembrane region" description="Helical" evidence="10">
    <location>
        <begin position="283"/>
        <end position="306"/>
    </location>
</feature>
<feature type="transmembrane region" description="Helical" evidence="10">
    <location>
        <begin position="145"/>
        <end position="165"/>
    </location>
</feature>
<reference evidence="11 12" key="1">
    <citation type="submission" date="2023-07" db="EMBL/GenBank/DDBJ databases">
        <title>Genomic Encyclopedia of Type Strains, Phase IV (KMG-IV): sequencing the most valuable type-strain genomes for metagenomic binning, comparative biology and taxonomic classification.</title>
        <authorList>
            <person name="Goeker M."/>
        </authorList>
    </citation>
    <scope>NUCLEOTIDE SEQUENCE [LARGE SCALE GENOMIC DNA]</scope>
    <source>
        <strain evidence="11 12">DSM 19619</strain>
    </source>
</reference>
<dbReference type="NCBIfam" id="TIGR00797">
    <property type="entry name" value="matE"/>
    <property type="match status" value="1"/>
</dbReference>
<feature type="transmembrane region" description="Helical" evidence="10">
    <location>
        <begin position="172"/>
        <end position="192"/>
    </location>
</feature>
<evidence type="ECO:0000256" key="1">
    <source>
        <dbReference type="ARBA" id="ARBA00004429"/>
    </source>
</evidence>
<dbReference type="InterPro" id="IPR002528">
    <property type="entry name" value="MATE_fam"/>
</dbReference>
<keyword evidence="12" id="KW-1185">Reference proteome</keyword>
<accession>A0ABU0JF52</accession>
<sequence>MTDMAEPRAEGGAWRREIAATFALGWPMILTTLIEVALTTTNIMLLGRLGPQALAAGTLATNLYFAFMIFGVGLVAAVSPMVASEVGRMRHSVRDVRRTVRQGLWTAGVVSVPALIALSLTDPILLRLGQEPAAAHEAARYMHALQWSLPPFLGYIVLRSFVAALGRPRPAVWAGVVAIAVNALLAWALIFGRLGAPGLGIVGAGIATTIATWAMFGTLALVIALDGRLRRYHAFGRFWQADWPRFRELWSLGLPIGITLTFEVSVFNAAAFLMGLIGEASLAAHAIAIQISSVSFMVPLGLAQAATVRVGLAHGAGDREGARRSGWTAYAMGVGFMGCAAATMLLAPRLLIGLFVDLADPANAEVITLATLFLAFAGMFQIVDGAQVLGAGMLRGLHDTRVPMLFAAIGYWGIALPLAVVLAFVFDLGGKGIWIGLASGLAAVAVLMTLRWIRRERLGLVPAA</sequence>
<feature type="transmembrane region" description="Helical" evidence="10">
    <location>
        <begin position="104"/>
        <end position="125"/>
    </location>
</feature>
<evidence type="ECO:0000256" key="5">
    <source>
        <dbReference type="ARBA" id="ARBA00022692"/>
    </source>
</evidence>
<dbReference type="Proteomes" id="UP001242480">
    <property type="component" value="Unassembled WGS sequence"/>
</dbReference>
<keyword evidence="5 10" id="KW-0812">Transmembrane</keyword>
<dbReference type="PANTHER" id="PTHR43298">
    <property type="entry name" value="MULTIDRUG RESISTANCE PROTEIN NORM-RELATED"/>
    <property type="match status" value="1"/>
</dbReference>
<keyword evidence="7" id="KW-0406">Ion transport</keyword>
<evidence type="ECO:0000256" key="2">
    <source>
        <dbReference type="ARBA" id="ARBA00022448"/>
    </source>
</evidence>
<evidence type="ECO:0000256" key="9">
    <source>
        <dbReference type="ARBA" id="ARBA00031636"/>
    </source>
</evidence>
<keyword evidence="3" id="KW-0050">Antiport</keyword>
<name>A0ABU0JF52_9HYPH</name>
<feature type="transmembrane region" description="Helical" evidence="10">
    <location>
        <begin position="366"/>
        <end position="383"/>
    </location>
</feature>
<comment type="caution">
    <text evidence="11">The sequence shown here is derived from an EMBL/GenBank/DDBJ whole genome shotgun (WGS) entry which is preliminary data.</text>
</comment>
<evidence type="ECO:0000256" key="4">
    <source>
        <dbReference type="ARBA" id="ARBA00022475"/>
    </source>
</evidence>
<feature type="transmembrane region" description="Helical" evidence="10">
    <location>
        <begin position="327"/>
        <end position="346"/>
    </location>
</feature>
<keyword evidence="2" id="KW-0813">Transport</keyword>
<keyword evidence="8 10" id="KW-0472">Membrane</keyword>
<dbReference type="PANTHER" id="PTHR43298:SF2">
    <property type="entry name" value="FMN_FAD EXPORTER YEEO-RELATED"/>
    <property type="match status" value="1"/>
</dbReference>
<feature type="transmembrane region" description="Helical" evidence="10">
    <location>
        <begin position="404"/>
        <end position="426"/>
    </location>
</feature>